<gene>
    <name evidence="2" type="ORF">PAXRUDRAFT_18573</name>
</gene>
<dbReference type="InParanoid" id="A0A0D0DEI1"/>
<reference evidence="3" key="2">
    <citation type="submission" date="2015-01" db="EMBL/GenBank/DDBJ databases">
        <title>Evolutionary Origins and Diversification of the Mycorrhizal Mutualists.</title>
        <authorList>
            <consortium name="DOE Joint Genome Institute"/>
            <consortium name="Mycorrhizal Genomics Consortium"/>
            <person name="Kohler A."/>
            <person name="Kuo A."/>
            <person name="Nagy L.G."/>
            <person name="Floudas D."/>
            <person name="Copeland A."/>
            <person name="Barry K.W."/>
            <person name="Cichocki N."/>
            <person name="Veneault-Fourrey C."/>
            <person name="LaButti K."/>
            <person name="Lindquist E.A."/>
            <person name="Lipzen A."/>
            <person name="Lundell T."/>
            <person name="Morin E."/>
            <person name="Murat C."/>
            <person name="Riley R."/>
            <person name="Ohm R."/>
            <person name="Sun H."/>
            <person name="Tunlid A."/>
            <person name="Henrissat B."/>
            <person name="Grigoriev I.V."/>
            <person name="Hibbett D.S."/>
            <person name="Martin F."/>
        </authorList>
    </citation>
    <scope>NUCLEOTIDE SEQUENCE [LARGE SCALE GENOMIC DNA]</scope>
    <source>
        <strain evidence="3">Ve08.2h10</strain>
    </source>
</reference>
<dbReference type="EMBL" id="KN827774">
    <property type="protein sequence ID" value="KIK75915.1"/>
    <property type="molecule type" value="Genomic_DNA"/>
</dbReference>
<name>A0A0D0DEI1_9AGAM</name>
<reference evidence="2 3" key="1">
    <citation type="submission" date="2014-04" db="EMBL/GenBank/DDBJ databases">
        <authorList>
            <consortium name="DOE Joint Genome Institute"/>
            <person name="Kuo A."/>
            <person name="Kohler A."/>
            <person name="Jargeat P."/>
            <person name="Nagy L.G."/>
            <person name="Floudas D."/>
            <person name="Copeland A."/>
            <person name="Barry K.W."/>
            <person name="Cichocki N."/>
            <person name="Veneault-Fourrey C."/>
            <person name="LaButti K."/>
            <person name="Lindquist E.A."/>
            <person name="Lipzen A."/>
            <person name="Lundell T."/>
            <person name="Morin E."/>
            <person name="Murat C."/>
            <person name="Sun H."/>
            <person name="Tunlid A."/>
            <person name="Henrissat B."/>
            <person name="Grigoriev I.V."/>
            <person name="Hibbett D.S."/>
            <person name="Martin F."/>
            <person name="Nordberg H.P."/>
            <person name="Cantor M.N."/>
            <person name="Hua S.X."/>
        </authorList>
    </citation>
    <scope>NUCLEOTIDE SEQUENCE [LARGE SCALE GENOMIC DNA]</scope>
    <source>
        <strain evidence="2 3">Ve08.2h10</strain>
    </source>
</reference>
<accession>A0A0D0DEI1</accession>
<sequence>MPIRWSSTYVMIDQAEKKKFIDTFVYELGLHQPTSEKCDQMVQMKLTANEWKCVGLFASLLAHADNAQQSFSSDTGPGLHLALPALEALHKALDSCSTQTKYSAFCTGLTVAVEKIGEYYEQTADSDAYTMVMLLDPSSKDIHFKKHWVTDLHAKALEYAEKIFKIRHLVMHGEDGDPASPKKVSKMGKASQRAVK</sequence>
<dbReference type="OrthoDB" id="2690041at2759"/>
<evidence type="ECO:0000313" key="2">
    <source>
        <dbReference type="EMBL" id="KIK75915.1"/>
    </source>
</evidence>
<feature type="region of interest" description="Disordered" evidence="1">
    <location>
        <begin position="175"/>
        <end position="196"/>
    </location>
</feature>
<evidence type="ECO:0000256" key="1">
    <source>
        <dbReference type="SAM" id="MobiDB-lite"/>
    </source>
</evidence>
<organism evidence="2 3">
    <name type="scientific">Paxillus rubicundulus Ve08.2h10</name>
    <dbReference type="NCBI Taxonomy" id="930991"/>
    <lineage>
        <taxon>Eukaryota</taxon>
        <taxon>Fungi</taxon>
        <taxon>Dikarya</taxon>
        <taxon>Basidiomycota</taxon>
        <taxon>Agaricomycotina</taxon>
        <taxon>Agaricomycetes</taxon>
        <taxon>Agaricomycetidae</taxon>
        <taxon>Boletales</taxon>
        <taxon>Paxilineae</taxon>
        <taxon>Paxillaceae</taxon>
        <taxon>Paxillus</taxon>
    </lineage>
</organism>
<dbReference type="SUPFAM" id="SSF53098">
    <property type="entry name" value="Ribonuclease H-like"/>
    <property type="match status" value="1"/>
</dbReference>
<dbReference type="Proteomes" id="UP000054538">
    <property type="component" value="Unassembled WGS sequence"/>
</dbReference>
<evidence type="ECO:0000313" key="3">
    <source>
        <dbReference type="Proteomes" id="UP000054538"/>
    </source>
</evidence>
<keyword evidence="3" id="KW-1185">Reference proteome</keyword>
<dbReference type="InterPro" id="IPR012337">
    <property type="entry name" value="RNaseH-like_sf"/>
</dbReference>
<protein>
    <submittedName>
        <fullName evidence="2">Uncharacterized protein</fullName>
    </submittedName>
</protein>
<proteinExistence type="predicted"/>
<dbReference type="AlphaFoldDB" id="A0A0D0DEI1"/>
<dbReference type="HOGENOM" id="CLU_1323670_0_0_1"/>